<dbReference type="InParanoid" id="A0E3I6"/>
<dbReference type="AlphaFoldDB" id="A0E3I6"/>
<dbReference type="SUPFAM" id="SSF52047">
    <property type="entry name" value="RNI-like"/>
    <property type="match status" value="1"/>
</dbReference>
<dbReference type="InterPro" id="IPR032675">
    <property type="entry name" value="LRR_dom_sf"/>
</dbReference>
<sequence>MPPKKEERKPLEPMFPEIPLFYEYIDYSNEQMEQLNEYLNYFKPELTAMMKNNIFDNMEILCQTIGISRHPSFILPTQMIDLNDFDENTKFRNPEELDGDQVPQMIQINSIKIDLFTLRLLDYCAGVSGLTTIKMSNNGLTARQYQQMAAIINNPENKVKKLFIDWQQVNENFLQQVQQIEFLTLRSCQLTNQQIQTLTLNVQNLKCLDLYDNKLSKEALNLIGKMLGQNSLMEYLGLAKNGIQSFDDLQGITQSIGRFQMSQEEYDEYKTKEKERDAIIERNKKVKKKGTEEPVPYLEPIQQIDNNWYVIKNSRLWLINLSMNQIDDSSRDAIEKFLLQTGENFQLIRRHCRKQKRSLERNQYYDFIYFNSMKSTKARQVTNSSLIETTLNNQSISSRKVVKLPYLYTKHNQVLSTSRKLLLEENSVTIQLNTQKRELLKLIYDRQLDEAIDTTRKLVQQCIAYDLNIFGKSLHILADMYISNREFANGLYIYNVLRVLADVQNNQTLKIDALIQMGDLCKLQQQYQLSKIFLKKALQYVWYQNDTENEATIYDYFGVLYYVQGELRLAKEYHDRAMNFIKESNDSAARKHGIEYVKSYIKRINYQSQVMNNMVLSKLGLIQGNETEIKLTTLLDFNILTEQILQDYEFQVEMSTPNRPQRCITKNGVLQNDVDMFENVKELHERQKKRKFFEKKIPVMHLTRSVFKQTIEEQLEQRMKTNKQKNSVDEFKKQLQKFHTYKNFPEKLEKVNINHLSPNRNLIGFKYSFKPMRHQLLDLFGEIEQYMYLHSS</sequence>
<dbReference type="RefSeq" id="XP_001457250.1">
    <property type="nucleotide sequence ID" value="XM_001457213.2"/>
</dbReference>
<evidence type="ECO:0000313" key="2">
    <source>
        <dbReference type="Proteomes" id="UP000000600"/>
    </source>
</evidence>
<dbReference type="InterPro" id="IPR011990">
    <property type="entry name" value="TPR-like_helical_dom_sf"/>
</dbReference>
<dbReference type="OrthoDB" id="301038at2759"/>
<dbReference type="Proteomes" id="UP000000600">
    <property type="component" value="Unassembled WGS sequence"/>
</dbReference>
<name>A0E3I6_PARTE</name>
<dbReference type="Gene3D" id="3.80.10.10">
    <property type="entry name" value="Ribonuclease Inhibitor"/>
    <property type="match status" value="1"/>
</dbReference>
<reference evidence="1 2" key="1">
    <citation type="journal article" date="2006" name="Nature">
        <title>Global trends of whole-genome duplications revealed by the ciliate Paramecium tetraurelia.</title>
        <authorList>
            <consortium name="Genoscope"/>
            <person name="Aury J.-M."/>
            <person name="Jaillon O."/>
            <person name="Duret L."/>
            <person name="Noel B."/>
            <person name="Jubin C."/>
            <person name="Porcel B.M."/>
            <person name="Segurens B."/>
            <person name="Daubin V."/>
            <person name="Anthouard V."/>
            <person name="Aiach N."/>
            <person name="Arnaiz O."/>
            <person name="Billaut A."/>
            <person name="Beisson J."/>
            <person name="Blanc I."/>
            <person name="Bouhouche K."/>
            <person name="Camara F."/>
            <person name="Duharcourt S."/>
            <person name="Guigo R."/>
            <person name="Gogendeau D."/>
            <person name="Katinka M."/>
            <person name="Keller A.-M."/>
            <person name="Kissmehl R."/>
            <person name="Klotz C."/>
            <person name="Koll F."/>
            <person name="Le Moue A."/>
            <person name="Lepere C."/>
            <person name="Malinsky S."/>
            <person name="Nowacki M."/>
            <person name="Nowak J.K."/>
            <person name="Plattner H."/>
            <person name="Poulain J."/>
            <person name="Ruiz F."/>
            <person name="Serrano V."/>
            <person name="Zagulski M."/>
            <person name="Dessen P."/>
            <person name="Betermier M."/>
            <person name="Weissenbach J."/>
            <person name="Scarpelli C."/>
            <person name="Schachter V."/>
            <person name="Sperling L."/>
            <person name="Meyer E."/>
            <person name="Cohen J."/>
            <person name="Wincker P."/>
        </authorList>
    </citation>
    <scope>NUCLEOTIDE SEQUENCE [LARGE SCALE GENOMIC DNA]</scope>
    <source>
        <strain evidence="1 2">Stock d4-2</strain>
    </source>
</reference>
<dbReference type="Gene3D" id="1.25.40.10">
    <property type="entry name" value="Tetratricopeptide repeat domain"/>
    <property type="match status" value="1"/>
</dbReference>
<accession>A0E3I6</accession>
<dbReference type="KEGG" id="ptm:GSPATT00023026001"/>
<dbReference type="InterPro" id="IPR053040">
    <property type="entry name" value="LRR-containing_protein_71"/>
</dbReference>
<organism evidence="1 2">
    <name type="scientific">Paramecium tetraurelia</name>
    <dbReference type="NCBI Taxonomy" id="5888"/>
    <lineage>
        <taxon>Eukaryota</taxon>
        <taxon>Sar</taxon>
        <taxon>Alveolata</taxon>
        <taxon>Ciliophora</taxon>
        <taxon>Intramacronucleata</taxon>
        <taxon>Oligohymenophorea</taxon>
        <taxon>Peniculida</taxon>
        <taxon>Parameciidae</taxon>
        <taxon>Paramecium</taxon>
    </lineage>
</organism>
<dbReference type="HOGENOM" id="CLU_354696_0_0_1"/>
<keyword evidence="2" id="KW-1185">Reference proteome</keyword>
<gene>
    <name evidence="1" type="ORF">GSPATT00023026001</name>
</gene>
<dbReference type="GeneID" id="5043035"/>
<proteinExistence type="predicted"/>
<evidence type="ECO:0000313" key="1">
    <source>
        <dbReference type="EMBL" id="CAK89853.1"/>
    </source>
</evidence>
<dbReference type="PANTHER" id="PTHR46984:SF1">
    <property type="entry name" value="LEUCINE-RICH REPEAT-CONTAINING PROTEIN 71"/>
    <property type="match status" value="1"/>
</dbReference>
<dbReference type="EMBL" id="CT868656">
    <property type="protein sequence ID" value="CAK89853.1"/>
    <property type="molecule type" value="Genomic_DNA"/>
</dbReference>
<protein>
    <submittedName>
        <fullName evidence="1">Uncharacterized protein</fullName>
    </submittedName>
</protein>
<dbReference type="eggNOG" id="ENOG502STCT">
    <property type="taxonomic scope" value="Eukaryota"/>
</dbReference>
<dbReference type="SUPFAM" id="SSF48452">
    <property type="entry name" value="TPR-like"/>
    <property type="match status" value="1"/>
</dbReference>
<dbReference type="PANTHER" id="PTHR46984">
    <property type="entry name" value="LEUCINE-RICH REPEAT-CONTAINING PROTEIN 71"/>
    <property type="match status" value="1"/>
</dbReference>